<feature type="domain" description="C2H2-type" evidence="14">
    <location>
        <begin position="245"/>
        <end position="272"/>
    </location>
</feature>
<dbReference type="EMBL" id="JAINUG010000044">
    <property type="protein sequence ID" value="KAJ8406331.1"/>
    <property type="molecule type" value="Genomic_DNA"/>
</dbReference>
<dbReference type="FunFam" id="3.30.160.60:FF:001049">
    <property type="entry name" value="zinc finger protein 319"/>
    <property type="match status" value="1"/>
</dbReference>
<name>A0AAD7WR42_9TELE</name>
<evidence type="ECO:0000256" key="13">
    <source>
        <dbReference type="SAM" id="MobiDB-lite"/>
    </source>
</evidence>
<dbReference type="Proteomes" id="UP001221898">
    <property type="component" value="Unassembled WGS sequence"/>
</dbReference>
<dbReference type="InterPro" id="IPR050717">
    <property type="entry name" value="C2H2-ZF_Transcription_Reg"/>
</dbReference>
<feature type="domain" description="C2H2-type" evidence="14">
    <location>
        <begin position="414"/>
        <end position="441"/>
    </location>
</feature>
<keyword evidence="9" id="KW-0238">DNA-binding</keyword>
<evidence type="ECO:0000256" key="10">
    <source>
        <dbReference type="ARBA" id="ARBA00023163"/>
    </source>
</evidence>
<dbReference type="Pfam" id="PF00096">
    <property type="entry name" value="zf-C2H2"/>
    <property type="match status" value="7"/>
</dbReference>
<evidence type="ECO:0000256" key="6">
    <source>
        <dbReference type="ARBA" id="ARBA00022771"/>
    </source>
</evidence>
<comment type="similarity">
    <text evidence="3">Belongs to the krueppel C2H2-type zinc-finger protein family.</text>
</comment>
<feature type="domain" description="C2H2-type" evidence="14">
    <location>
        <begin position="386"/>
        <end position="413"/>
    </location>
</feature>
<feature type="region of interest" description="Disordered" evidence="13">
    <location>
        <begin position="1"/>
        <end position="168"/>
    </location>
</feature>
<evidence type="ECO:0000256" key="5">
    <source>
        <dbReference type="ARBA" id="ARBA00022737"/>
    </source>
</evidence>
<feature type="domain" description="C2H2-type" evidence="14">
    <location>
        <begin position="330"/>
        <end position="357"/>
    </location>
</feature>
<comment type="caution">
    <text evidence="15">The sequence shown here is derived from an EMBL/GenBank/DDBJ whole genome shotgun (WGS) entry which is preliminary data.</text>
</comment>
<feature type="domain" description="C2H2-type" evidence="14">
    <location>
        <begin position="189"/>
        <end position="216"/>
    </location>
</feature>
<dbReference type="SUPFAM" id="SSF57667">
    <property type="entry name" value="beta-beta-alpha zinc fingers"/>
    <property type="match status" value="5"/>
</dbReference>
<dbReference type="FunFam" id="3.30.160.60:FF:002291">
    <property type="entry name" value="Zinc finger protein 648"/>
    <property type="match status" value="1"/>
</dbReference>
<dbReference type="FunFam" id="3.30.160.60:FF:000562">
    <property type="entry name" value="Zinc finger protein 786"/>
    <property type="match status" value="1"/>
</dbReference>
<dbReference type="SMART" id="SM00355">
    <property type="entry name" value="ZnF_C2H2"/>
    <property type="match status" value="9"/>
</dbReference>
<evidence type="ECO:0000256" key="7">
    <source>
        <dbReference type="ARBA" id="ARBA00022833"/>
    </source>
</evidence>
<feature type="compositionally biased region" description="Polar residues" evidence="13">
    <location>
        <begin position="123"/>
        <end position="150"/>
    </location>
</feature>
<accession>A0AAD7WR42</accession>
<dbReference type="PANTHER" id="PTHR14196:SF12">
    <property type="entry name" value="ZINC FINGER PROTEIN 208-LIKE"/>
    <property type="match status" value="1"/>
</dbReference>
<evidence type="ECO:0000256" key="1">
    <source>
        <dbReference type="ARBA" id="ARBA00003767"/>
    </source>
</evidence>
<dbReference type="AlphaFoldDB" id="A0AAD7WR42"/>
<evidence type="ECO:0000256" key="8">
    <source>
        <dbReference type="ARBA" id="ARBA00023015"/>
    </source>
</evidence>
<keyword evidence="16" id="KW-1185">Reference proteome</keyword>
<evidence type="ECO:0000313" key="15">
    <source>
        <dbReference type="EMBL" id="KAJ8406331.1"/>
    </source>
</evidence>
<evidence type="ECO:0000256" key="11">
    <source>
        <dbReference type="ARBA" id="ARBA00023242"/>
    </source>
</evidence>
<dbReference type="InterPro" id="IPR013087">
    <property type="entry name" value="Znf_C2H2_type"/>
</dbReference>
<protein>
    <recommendedName>
        <fullName evidence="14">C2H2-type domain-containing protein</fullName>
    </recommendedName>
</protein>
<dbReference type="FunFam" id="3.30.160.60:FF:000218">
    <property type="entry name" value="Zinc finger protein 10"/>
    <property type="match status" value="1"/>
</dbReference>
<comment type="subcellular location">
    <subcellularLocation>
        <location evidence="2">Nucleus</location>
    </subcellularLocation>
</comment>
<dbReference type="PROSITE" id="PS00028">
    <property type="entry name" value="ZINC_FINGER_C2H2_1"/>
    <property type="match status" value="9"/>
</dbReference>
<dbReference type="Gene3D" id="3.30.160.60">
    <property type="entry name" value="Classic Zinc Finger"/>
    <property type="match status" value="9"/>
</dbReference>
<feature type="domain" description="C2H2-type" evidence="14">
    <location>
        <begin position="217"/>
        <end position="244"/>
    </location>
</feature>
<feature type="domain" description="C2H2-type" evidence="14">
    <location>
        <begin position="302"/>
        <end position="329"/>
    </location>
</feature>
<feature type="compositionally biased region" description="Low complexity" evidence="13">
    <location>
        <begin position="43"/>
        <end position="54"/>
    </location>
</feature>
<feature type="domain" description="C2H2-type" evidence="14">
    <location>
        <begin position="273"/>
        <end position="301"/>
    </location>
</feature>
<dbReference type="PROSITE" id="PS50157">
    <property type="entry name" value="ZINC_FINGER_C2H2_2"/>
    <property type="match status" value="9"/>
</dbReference>
<evidence type="ECO:0000256" key="9">
    <source>
        <dbReference type="ARBA" id="ARBA00023125"/>
    </source>
</evidence>
<keyword evidence="4" id="KW-0479">Metal-binding</keyword>
<proteinExistence type="inferred from homology"/>
<evidence type="ECO:0000256" key="3">
    <source>
        <dbReference type="ARBA" id="ARBA00006991"/>
    </source>
</evidence>
<evidence type="ECO:0000259" key="14">
    <source>
        <dbReference type="PROSITE" id="PS50157"/>
    </source>
</evidence>
<dbReference type="FunFam" id="3.30.160.60:FF:000185">
    <property type="entry name" value="zinc finger protein 319"/>
    <property type="match status" value="1"/>
</dbReference>
<feature type="compositionally biased region" description="Basic and acidic residues" evidence="13">
    <location>
        <begin position="91"/>
        <end position="104"/>
    </location>
</feature>
<feature type="compositionally biased region" description="Polar residues" evidence="13">
    <location>
        <begin position="1"/>
        <end position="10"/>
    </location>
</feature>
<feature type="region of interest" description="Disordered" evidence="13">
    <location>
        <begin position="440"/>
        <end position="473"/>
    </location>
</feature>
<dbReference type="PANTHER" id="PTHR14196">
    <property type="entry name" value="ODD-SKIPPED - RELATED"/>
    <property type="match status" value="1"/>
</dbReference>
<dbReference type="InterPro" id="IPR036236">
    <property type="entry name" value="Znf_C2H2_sf"/>
</dbReference>
<keyword evidence="8" id="KW-0805">Transcription regulation</keyword>
<keyword evidence="11" id="KW-0539">Nucleus</keyword>
<keyword evidence="5" id="KW-0677">Repeat</keyword>
<gene>
    <name evidence="15" type="ORF">AAFF_G00305620</name>
</gene>
<evidence type="ECO:0000256" key="4">
    <source>
        <dbReference type="ARBA" id="ARBA00022723"/>
    </source>
</evidence>
<reference evidence="15" key="1">
    <citation type="journal article" date="2023" name="Science">
        <title>Genome structures resolve the early diversification of teleost fishes.</title>
        <authorList>
            <person name="Parey E."/>
            <person name="Louis A."/>
            <person name="Montfort J."/>
            <person name="Bouchez O."/>
            <person name="Roques C."/>
            <person name="Iampietro C."/>
            <person name="Lluch J."/>
            <person name="Castinel A."/>
            <person name="Donnadieu C."/>
            <person name="Desvignes T."/>
            <person name="Floi Bucao C."/>
            <person name="Jouanno E."/>
            <person name="Wen M."/>
            <person name="Mejri S."/>
            <person name="Dirks R."/>
            <person name="Jansen H."/>
            <person name="Henkel C."/>
            <person name="Chen W.J."/>
            <person name="Zahm M."/>
            <person name="Cabau C."/>
            <person name="Klopp C."/>
            <person name="Thompson A.W."/>
            <person name="Robinson-Rechavi M."/>
            <person name="Braasch I."/>
            <person name="Lecointre G."/>
            <person name="Bobe J."/>
            <person name="Postlethwait J.H."/>
            <person name="Berthelot C."/>
            <person name="Roest Crollius H."/>
            <person name="Guiguen Y."/>
        </authorList>
    </citation>
    <scope>NUCLEOTIDE SEQUENCE</scope>
    <source>
        <strain evidence="15">NC1722</strain>
    </source>
</reference>
<dbReference type="GO" id="GO:0000977">
    <property type="term" value="F:RNA polymerase II transcription regulatory region sequence-specific DNA binding"/>
    <property type="evidence" value="ECO:0007669"/>
    <property type="project" value="TreeGrafter"/>
</dbReference>
<evidence type="ECO:0000256" key="2">
    <source>
        <dbReference type="ARBA" id="ARBA00004123"/>
    </source>
</evidence>
<dbReference type="FunFam" id="3.30.160.60:FF:000771">
    <property type="entry name" value="zinc finger protein 648"/>
    <property type="match status" value="1"/>
</dbReference>
<sequence length="473" mass="51832">MSESTGTESSPWLHRKSDRCDDTGHPAPECSQGEYRGRIQQPVSVTYESVSYVSADEMEGDDALATGTDGEMSPNDPASDSDSDTGGWSSRKLDQPSSDEERGPRIAARIPCATPNPAAIGSRAQQGRSHGDSGQQTTAGAETASGRSTAPPTPPQKAGKSAPEQPAGCRAFPARETSAVEGDAENRPYKCVQCNWAFKKASNLLSHMDTHRGLKPHVCELCGKAYTHQGTLQQHKRLHTGERPYCCPFCDRTYIWSSDFRKHIRTHTGEKPYACGACGKDFVRSSDLRKHERNLHANNKPFPCPQCGKTFNKPLSLLRHQRSHLGERPFCCPDCGKDFAVASRMVEHQKTHSGARPYTCPVCFKGFSRPSSLAEHQAVHSSLRPFRCTVCGGAFTQASRLARHQRVHTGERPYECPACGLSFSRPATLRRHQLQHCSERGSLHGGSAHRDPQPAQLPSDSPQSHQGQLFDGH</sequence>
<dbReference type="FunFam" id="3.30.160.60:FF:001498">
    <property type="entry name" value="Zinc finger protein 404"/>
    <property type="match status" value="1"/>
</dbReference>
<evidence type="ECO:0000256" key="12">
    <source>
        <dbReference type="PROSITE-ProRule" id="PRU00042"/>
    </source>
</evidence>
<dbReference type="GO" id="GO:0000981">
    <property type="term" value="F:DNA-binding transcription factor activity, RNA polymerase II-specific"/>
    <property type="evidence" value="ECO:0007669"/>
    <property type="project" value="TreeGrafter"/>
</dbReference>
<keyword evidence="10" id="KW-0804">Transcription</keyword>
<comment type="function">
    <text evidence="1">May be involved in transcriptional regulation.</text>
</comment>
<evidence type="ECO:0000313" key="16">
    <source>
        <dbReference type="Proteomes" id="UP001221898"/>
    </source>
</evidence>
<feature type="compositionally biased region" description="Basic and acidic residues" evidence="13">
    <location>
        <begin position="440"/>
        <end position="452"/>
    </location>
</feature>
<feature type="domain" description="C2H2-type" evidence="14">
    <location>
        <begin position="358"/>
        <end position="385"/>
    </location>
</feature>
<dbReference type="GO" id="GO:0008270">
    <property type="term" value="F:zinc ion binding"/>
    <property type="evidence" value="ECO:0007669"/>
    <property type="project" value="UniProtKB-KW"/>
</dbReference>
<organism evidence="15 16">
    <name type="scientific">Aldrovandia affinis</name>
    <dbReference type="NCBI Taxonomy" id="143900"/>
    <lineage>
        <taxon>Eukaryota</taxon>
        <taxon>Metazoa</taxon>
        <taxon>Chordata</taxon>
        <taxon>Craniata</taxon>
        <taxon>Vertebrata</taxon>
        <taxon>Euteleostomi</taxon>
        <taxon>Actinopterygii</taxon>
        <taxon>Neopterygii</taxon>
        <taxon>Teleostei</taxon>
        <taxon>Notacanthiformes</taxon>
        <taxon>Halosauridae</taxon>
        <taxon>Aldrovandia</taxon>
    </lineage>
</organism>
<dbReference type="FunFam" id="3.30.160.60:FF:000145">
    <property type="entry name" value="Zinc finger protein 574"/>
    <property type="match status" value="1"/>
</dbReference>
<keyword evidence="6 12" id="KW-0863">Zinc-finger</keyword>
<dbReference type="GO" id="GO:0005634">
    <property type="term" value="C:nucleus"/>
    <property type="evidence" value="ECO:0007669"/>
    <property type="project" value="UniProtKB-SubCell"/>
</dbReference>
<feature type="compositionally biased region" description="Polar residues" evidence="13">
    <location>
        <begin position="456"/>
        <end position="467"/>
    </location>
</feature>
<keyword evidence="7" id="KW-0862">Zinc</keyword>
<dbReference type="FunFam" id="3.30.160.60:FF:000495">
    <property type="entry name" value="zinc finger protein 668"/>
    <property type="match status" value="1"/>
</dbReference>